<feature type="region of interest" description="Disordered" evidence="1">
    <location>
        <begin position="305"/>
        <end position="335"/>
    </location>
</feature>
<proteinExistence type="predicted"/>
<gene>
    <name evidence="2" type="ORF">SCLAV_0830</name>
</gene>
<sequence length="362" mass="37225">APGHGGAGLPSSGGAARVRRPLAGPLPDEAGVRRAGGIPPQRPPAAPGPAGRSRAEDGTYRRPLPARPGAGPLPAEEDRRARPAGGTPRWATGEWSYGNAVRAVPQHRRSPRRTLAAAVCGLLGLGLIGAAVTGPRLTGDSSADSPEESAYATARTLWHSAPVDTLFPRTLHGGGAGPGRADRVWTRVAVAPDADCVSQLPPALLTALRPTGCSRVLRATYTDATASHVTTVGLVFTEGDATAMRALAARFERDDLARDVELLPRTLPAPGTVAERFGRDQRASWTVEALTEAPVVVQAVSGFADGRPVAQPQPASDARARGARTAPAQAGLGHEAQGLADAVTRALRTALRTAAAGNEGTR</sequence>
<dbReference type="AlphaFoldDB" id="E2PW74"/>
<dbReference type="STRING" id="1901.BB341_23810"/>
<evidence type="ECO:0000256" key="1">
    <source>
        <dbReference type="SAM" id="MobiDB-lite"/>
    </source>
</evidence>
<protein>
    <submittedName>
        <fullName evidence="2">Uncharacterized protein</fullName>
    </submittedName>
</protein>
<dbReference type="RefSeq" id="WP_003959828.1">
    <property type="nucleotide sequence ID" value="NZ_CM000913.1"/>
</dbReference>
<feature type="compositionally biased region" description="Low complexity" evidence="1">
    <location>
        <begin position="61"/>
        <end position="74"/>
    </location>
</feature>
<feature type="region of interest" description="Disordered" evidence="1">
    <location>
        <begin position="1"/>
        <end position="93"/>
    </location>
</feature>
<evidence type="ECO:0000313" key="3">
    <source>
        <dbReference type="Proteomes" id="UP000002357"/>
    </source>
</evidence>
<reference evidence="2 3" key="1">
    <citation type="journal article" date="2010" name="Genome Biol. Evol.">
        <title>The sequence of a 1.8-mb bacterial linear plasmid reveals a rich evolutionary reservoir of secondary metabolic pathways.</title>
        <authorList>
            <person name="Medema M.H."/>
            <person name="Trefzer A."/>
            <person name="Kovalchuk A."/>
            <person name="van den Berg M."/>
            <person name="Mueller U."/>
            <person name="Heijne W."/>
            <person name="Wu L."/>
            <person name="Alam M.T."/>
            <person name="Ronning C.M."/>
            <person name="Nierman W.C."/>
            <person name="Bovenberg R.A.L."/>
            <person name="Breitling R."/>
            <person name="Takano E."/>
        </authorList>
    </citation>
    <scope>NUCLEOTIDE SEQUENCE [LARGE SCALE GENOMIC DNA]</scope>
    <source>
        <strain evidence="3">ATCC 27064 / DSM 738 / JCM 4710 / NBRC 13307 / NCIMB 12785 / NRRL 3585 / VKM Ac-602</strain>
    </source>
</reference>
<dbReference type="EMBL" id="CM000913">
    <property type="protein sequence ID" value="EFG05907.1"/>
    <property type="molecule type" value="Genomic_DNA"/>
</dbReference>
<keyword evidence="3" id="KW-1185">Reference proteome</keyword>
<organism evidence="2 3">
    <name type="scientific">Streptomyces clavuligerus</name>
    <dbReference type="NCBI Taxonomy" id="1901"/>
    <lineage>
        <taxon>Bacteria</taxon>
        <taxon>Bacillati</taxon>
        <taxon>Actinomycetota</taxon>
        <taxon>Actinomycetes</taxon>
        <taxon>Kitasatosporales</taxon>
        <taxon>Streptomycetaceae</taxon>
        <taxon>Streptomyces</taxon>
    </lineage>
</organism>
<feature type="non-terminal residue" evidence="2">
    <location>
        <position position="1"/>
    </location>
</feature>
<dbReference type="eggNOG" id="ENOG5033RM6">
    <property type="taxonomic scope" value="Bacteria"/>
</dbReference>
<dbReference type="Proteomes" id="UP000002357">
    <property type="component" value="Chromosome"/>
</dbReference>
<evidence type="ECO:0000313" key="2">
    <source>
        <dbReference type="EMBL" id="EFG05907.1"/>
    </source>
</evidence>
<accession>E2PW74</accession>
<name>E2PW74_STRCL</name>